<comment type="caution">
    <text evidence="3">The sequence shown here is derived from an EMBL/GenBank/DDBJ whole genome shotgun (WGS) entry which is preliminary data.</text>
</comment>
<organism evidence="3">
    <name type="scientific">marine sediment metagenome</name>
    <dbReference type="NCBI Taxonomy" id="412755"/>
    <lineage>
        <taxon>unclassified sequences</taxon>
        <taxon>metagenomes</taxon>
        <taxon>ecological metagenomes</taxon>
    </lineage>
</organism>
<dbReference type="SUPFAM" id="SSF55347">
    <property type="entry name" value="Glyceraldehyde-3-phosphate dehydrogenase-like, C-terminal domain"/>
    <property type="match status" value="1"/>
</dbReference>
<proteinExistence type="inferred from homology"/>
<dbReference type="GO" id="GO:0008654">
    <property type="term" value="P:phospholipid biosynthetic process"/>
    <property type="evidence" value="ECO:0007669"/>
    <property type="project" value="InterPro"/>
</dbReference>
<dbReference type="PANTHER" id="PTHR43125:SF1">
    <property type="entry name" value="INOSITOL-3-PHOSPHATE SYNTHASE"/>
    <property type="match status" value="1"/>
</dbReference>
<dbReference type="EMBL" id="LAZR01027916">
    <property type="protein sequence ID" value="KKL64206.1"/>
    <property type="molecule type" value="Genomic_DNA"/>
</dbReference>
<dbReference type="SUPFAM" id="SSF51735">
    <property type="entry name" value="NAD(P)-binding Rossmann-fold domains"/>
    <property type="match status" value="1"/>
</dbReference>
<dbReference type="PIRSF" id="PIRSF015578">
    <property type="entry name" value="Myoinos-ppht_syn"/>
    <property type="match status" value="1"/>
</dbReference>
<dbReference type="InterPro" id="IPR052199">
    <property type="entry name" value="MIPS"/>
</dbReference>
<dbReference type="Gene3D" id="3.40.50.720">
    <property type="entry name" value="NAD(P)-binding Rossmann-like Domain"/>
    <property type="match status" value="1"/>
</dbReference>
<dbReference type="Gene3D" id="3.30.360.10">
    <property type="entry name" value="Dihydrodipicolinate Reductase, domain 2"/>
    <property type="match status" value="1"/>
</dbReference>
<dbReference type="GO" id="GO:0004512">
    <property type="term" value="F:inositol-3-phosphate synthase activity"/>
    <property type="evidence" value="ECO:0007669"/>
    <property type="project" value="InterPro"/>
</dbReference>
<reference evidence="3" key="1">
    <citation type="journal article" date="2015" name="Nature">
        <title>Complex archaea that bridge the gap between prokaryotes and eukaryotes.</title>
        <authorList>
            <person name="Spang A."/>
            <person name="Saw J.H."/>
            <person name="Jorgensen S.L."/>
            <person name="Zaremba-Niedzwiedzka K."/>
            <person name="Martijn J."/>
            <person name="Lind A.E."/>
            <person name="van Eijk R."/>
            <person name="Schleper C."/>
            <person name="Guy L."/>
            <person name="Ettema T.J."/>
        </authorList>
    </citation>
    <scope>NUCLEOTIDE SEQUENCE</scope>
</reference>
<gene>
    <name evidence="3" type="ORF">LCGC14_2167370</name>
</gene>
<dbReference type="InterPro" id="IPR036291">
    <property type="entry name" value="NAD(P)-bd_dom_sf"/>
</dbReference>
<protein>
    <recommendedName>
        <fullName evidence="2">Myo-inositol-1-phosphate synthase GAPDH-like domain-containing protein</fullName>
    </recommendedName>
</protein>
<evidence type="ECO:0000256" key="1">
    <source>
        <dbReference type="ARBA" id="ARBA00010813"/>
    </source>
</evidence>
<dbReference type="PANTHER" id="PTHR43125">
    <property type="entry name" value="INOSITOL-3-PHOSPHATE SYNTHASE"/>
    <property type="match status" value="1"/>
</dbReference>
<feature type="domain" description="Myo-inositol-1-phosphate synthase GAPDH-like" evidence="2">
    <location>
        <begin position="191"/>
        <end position="293"/>
    </location>
</feature>
<dbReference type="AlphaFoldDB" id="A0A0F9ED88"/>
<evidence type="ECO:0000313" key="3">
    <source>
        <dbReference type="EMBL" id="KKL64206.1"/>
    </source>
</evidence>
<dbReference type="InterPro" id="IPR013021">
    <property type="entry name" value="Myo-inos-1-P_Synthase_GAPDH"/>
</dbReference>
<comment type="similarity">
    <text evidence="1">Belongs to the myo-inositol 1-phosphate synthase family.</text>
</comment>
<sequence>MSEIRVAIVGVGNCASALVQGLYHYRDLDKEDIPGLMHLKLGGYRVSDVVPVAAFDVDVRKVGKDISEAIFAPPNCAWKFAEVPNMGVEVMMGKVDDGVPAHLAKFVEAADKEQVNVADVLRENKVDVVVNFLPTGSSKATRFYADEAIKKAKVGFVNGIPEMIASSDEYARAAEDSNVPIVGDDFKSQIGATILHRDLAKLFYDRGIKIKRSYQLNYAGNTDFVNLVKRGESKEMTKSTAVTSLIPYEFDLSTGFASIGILKDKKIAYIMLEGENFGGAPMKLEVKLEVEDSPNSAGVLIDAIRCCKLAMDRGVGGVLTSASAYLMKHPPQQFNDDTARRMLEEFIEDKRKR</sequence>
<dbReference type="GO" id="GO:0006021">
    <property type="term" value="P:inositol biosynthetic process"/>
    <property type="evidence" value="ECO:0007669"/>
    <property type="project" value="InterPro"/>
</dbReference>
<accession>A0A0F9ED88</accession>
<dbReference type="InterPro" id="IPR002587">
    <property type="entry name" value="Myo-inos-1-P_Synthase"/>
</dbReference>
<dbReference type="Pfam" id="PF01658">
    <property type="entry name" value="Inos-1-P_synth"/>
    <property type="match status" value="1"/>
</dbReference>
<name>A0A0F9ED88_9ZZZZ</name>
<evidence type="ECO:0000259" key="2">
    <source>
        <dbReference type="Pfam" id="PF01658"/>
    </source>
</evidence>